<dbReference type="AlphaFoldDB" id="A0A1S1J0T5"/>
<dbReference type="Gene3D" id="2.60.40.1120">
    <property type="entry name" value="Carboxypeptidase-like, regulatory domain"/>
    <property type="match status" value="1"/>
</dbReference>
<organism evidence="1 3">
    <name type="scientific">Flavobacterium tructae</name>
    <dbReference type="NCBI Taxonomy" id="1114873"/>
    <lineage>
        <taxon>Bacteria</taxon>
        <taxon>Pseudomonadati</taxon>
        <taxon>Bacteroidota</taxon>
        <taxon>Flavobacteriia</taxon>
        <taxon>Flavobacteriales</taxon>
        <taxon>Flavobacteriaceae</taxon>
        <taxon>Flavobacterium</taxon>
    </lineage>
</organism>
<dbReference type="SUPFAM" id="SSF49464">
    <property type="entry name" value="Carboxypeptidase regulatory domain-like"/>
    <property type="match status" value="1"/>
</dbReference>
<dbReference type="Pfam" id="PF13715">
    <property type="entry name" value="CarbopepD_reg_2"/>
    <property type="match status" value="1"/>
</dbReference>
<dbReference type="Proteomes" id="UP000180252">
    <property type="component" value="Unassembled WGS sequence"/>
</dbReference>
<reference evidence="3" key="2">
    <citation type="submission" date="2016-09" db="EMBL/GenBank/DDBJ databases">
        <authorList>
            <person name="Chen S."/>
            <person name="Walker E."/>
        </authorList>
    </citation>
    <scope>NUCLEOTIDE SEQUENCE [LARGE SCALE GENOMIC DNA]</scope>
    <source>
        <strain evidence="3">MSU</strain>
    </source>
</reference>
<gene>
    <name evidence="2" type="ORF">B0A71_08525</name>
    <name evidence="1" type="ORF">BHE19_14750</name>
</gene>
<comment type="caution">
    <text evidence="1">The sequence shown here is derived from an EMBL/GenBank/DDBJ whole genome shotgun (WGS) entry which is preliminary data.</text>
</comment>
<evidence type="ECO:0008006" key="5">
    <source>
        <dbReference type="Google" id="ProtNLM"/>
    </source>
</evidence>
<dbReference type="RefSeq" id="WP_070908106.1">
    <property type="nucleotide sequence ID" value="NZ_MIKE01000025.1"/>
</dbReference>
<dbReference type="Proteomes" id="UP000198319">
    <property type="component" value="Unassembled WGS sequence"/>
</dbReference>
<name>A0A1S1J0T5_9FLAO</name>
<dbReference type="InterPro" id="IPR008969">
    <property type="entry name" value="CarboxyPept-like_regulatory"/>
</dbReference>
<dbReference type="EMBL" id="MUHG01000016">
    <property type="protein sequence ID" value="OXB20094.1"/>
    <property type="molecule type" value="Genomic_DNA"/>
</dbReference>
<evidence type="ECO:0000313" key="1">
    <source>
        <dbReference type="EMBL" id="OHT44182.1"/>
    </source>
</evidence>
<evidence type="ECO:0000313" key="3">
    <source>
        <dbReference type="Proteomes" id="UP000180252"/>
    </source>
</evidence>
<keyword evidence="4" id="KW-1185">Reference proteome</keyword>
<proteinExistence type="predicted"/>
<reference evidence="2 4" key="3">
    <citation type="submission" date="2016-11" db="EMBL/GenBank/DDBJ databases">
        <title>Whole genomes of Flavobacteriaceae.</title>
        <authorList>
            <person name="Stine C."/>
            <person name="Li C."/>
            <person name="Tadesse D."/>
        </authorList>
    </citation>
    <scope>NUCLEOTIDE SEQUENCE [LARGE SCALE GENOMIC DNA]</scope>
    <source>
        <strain evidence="2 4">ATCC BAA-2541</strain>
    </source>
</reference>
<evidence type="ECO:0000313" key="2">
    <source>
        <dbReference type="EMBL" id="OXB20094.1"/>
    </source>
</evidence>
<dbReference type="EMBL" id="MIKE01000025">
    <property type="protein sequence ID" value="OHT44182.1"/>
    <property type="molecule type" value="Genomic_DNA"/>
</dbReference>
<evidence type="ECO:0000313" key="4">
    <source>
        <dbReference type="Proteomes" id="UP000198319"/>
    </source>
</evidence>
<reference evidence="1" key="1">
    <citation type="submission" date="2016-09" db="EMBL/GenBank/DDBJ databases">
        <authorList>
            <person name="Capua I."/>
            <person name="De Benedictis P."/>
            <person name="Joannis T."/>
            <person name="Lombin L.H."/>
            <person name="Cattoli G."/>
        </authorList>
    </citation>
    <scope>NUCLEOTIDE SEQUENCE [LARGE SCALE GENOMIC DNA]</scope>
    <source>
        <strain evidence="1">MSU</strain>
    </source>
</reference>
<dbReference type="STRING" id="1278819.BHE19_14750"/>
<dbReference type="OrthoDB" id="1223654at2"/>
<sequence>MKTPFLFFFLFVSISIISQNTLRGRITGKDNIPLEGVNVYFDGTTISTISDSNGNYALQYEPNSNGILVISFVGYEREYLTSIDASKSLDIKMKISKNELREVVINKNDLFTRKQKLKLFKEYFLGTTKNAKSTIIKNEDDIHFKYDKKKLLLIASSDKPLSIVNTSLGYRIDYELVGFEITFNKISIDSKDVVNNFYQGVSRFIEIEHSSEILGRREKAFEGSQLQFFRNFASNNWGSDKFLLTNDSNSLDSTKRFKITNENDSVKVEVLRQPKGESKNEENLQNIVASYNLIYNNTETSKIVFQTNSFYIYKYGNNSNIDSILFLGKITEKKVADMLPLNYGIESL</sequence>
<accession>A0A1S1J0T5</accession>
<protein>
    <recommendedName>
        <fullName evidence="5">Carboxypeptidase-like regulatory domain-containing protein</fullName>
    </recommendedName>
</protein>